<dbReference type="EMBL" id="BAABJQ010000025">
    <property type="protein sequence ID" value="GAA5196183.1"/>
    <property type="molecule type" value="Genomic_DNA"/>
</dbReference>
<dbReference type="SUPFAM" id="SSF50998">
    <property type="entry name" value="Quinoprotein alcohol dehydrogenase-like"/>
    <property type="match status" value="1"/>
</dbReference>
<proteinExistence type="predicted"/>
<reference evidence="2" key="1">
    <citation type="journal article" date="2019" name="Int. J. Syst. Evol. Microbiol.">
        <title>The Global Catalogue of Microorganisms (GCM) 10K type strain sequencing project: providing services to taxonomists for standard genome sequencing and annotation.</title>
        <authorList>
            <consortium name="The Broad Institute Genomics Platform"/>
            <consortium name="The Broad Institute Genome Sequencing Center for Infectious Disease"/>
            <person name="Wu L."/>
            <person name="Ma J."/>
        </authorList>
    </citation>
    <scope>NUCLEOTIDE SEQUENCE [LARGE SCALE GENOMIC DNA]</scope>
    <source>
        <strain evidence="2">JCM 18304</strain>
    </source>
</reference>
<gene>
    <name evidence="1" type="ORF">GCM10023322_64530</name>
</gene>
<accession>A0ABP9SH08</accession>
<dbReference type="InterPro" id="IPR053143">
    <property type="entry name" value="Arylsulfate_ST"/>
</dbReference>
<dbReference type="PANTHER" id="PTHR35340:SF5">
    <property type="entry name" value="ASST-DOMAIN-CONTAINING PROTEIN"/>
    <property type="match status" value="1"/>
</dbReference>
<keyword evidence="2" id="KW-1185">Reference proteome</keyword>
<dbReference type="InterPro" id="IPR039535">
    <property type="entry name" value="ASST-like"/>
</dbReference>
<evidence type="ECO:0008006" key="3">
    <source>
        <dbReference type="Google" id="ProtNLM"/>
    </source>
</evidence>
<comment type="caution">
    <text evidence="1">The sequence shown here is derived from an EMBL/GenBank/DDBJ whole genome shotgun (WGS) entry which is preliminary data.</text>
</comment>
<evidence type="ECO:0000313" key="2">
    <source>
        <dbReference type="Proteomes" id="UP001501570"/>
    </source>
</evidence>
<dbReference type="Pfam" id="PF14269">
    <property type="entry name" value="Arylsulfotran_2"/>
    <property type="match status" value="1"/>
</dbReference>
<dbReference type="PANTHER" id="PTHR35340">
    <property type="entry name" value="PQQ ENZYME REPEAT PROTEIN-RELATED"/>
    <property type="match status" value="1"/>
</dbReference>
<sequence length="478" mass="51910">MGGAGLAAAAAVGGLDLALTSDSAPKPAKPAPAVRNYLSRTDLRPPVISVKVVNGVLAPGLLLVTPSPPSGQHGPMIVDETGEVVWFQPAPSGQTATNFQVQTYQGEPVLTWWQGKQISGYGNGEYVIMDSNYHEITRLSGGPGNVDLHEFQLTSAGTALSTNYQQNGSLLDCFVREVDVATGRELMRWRASDHVSLSDSYQPRPKPGAGPWDFFHVNAVAVDSTDNNLLISSRHLWTVFKVHRQTGEVLWRLGGKRSDFTIADDARFHWQHDVRRRSDGKLSVFDNGYGATQNEKQSRGLILDLNESAHTVSLHRQLVHPNALLVQTQGSVRELPGNASFVGWGQLPYFSEYAADGSLRYDAQLQGGSYSYRAFRLDFQGMPTDNPAVAVTRGTGERQDDEMTVHVSWNGATQAARWVVRTGASKDALTAVALAHRSGFETPIRVARQDYFAIDALDSSNQVLGSTSPIAVSSVLRA</sequence>
<name>A0ABP9SH08_9ACTN</name>
<organism evidence="1 2">
    <name type="scientific">Rugosimonospora acidiphila</name>
    <dbReference type="NCBI Taxonomy" id="556531"/>
    <lineage>
        <taxon>Bacteria</taxon>
        <taxon>Bacillati</taxon>
        <taxon>Actinomycetota</taxon>
        <taxon>Actinomycetes</taxon>
        <taxon>Micromonosporales</taxon>
        <taxon>Micromonosporaceae</taxon>
        <taxon>Rugosimonospora</taxon>
    </lineage>
</organism>
<evidence type="ECO:0000313" key="1">
    <source>
        <dbReference type="EMBL" id="GAA5196183.1"/>
    </source>
</evidence>
<protein>
    <recommendedName>
        <fullName evidence="3">Arylsulfotransferase (ASST)</fullName>
    </recommendedName>
</protein>
<dbReference type="InterPro" id="IPR011047">
    <property type="entry name" value="Quinoprotein_ADH-like_sf"/>
</dbReference>
<dbReference type="Proteomes" id="UP001501570">
    <property type="component" value="Unassembled WGS sequence"/>
</dbReference>